<gene>
    <name evidence="3" type="ORF">DXW22_23175</name>
</gene>
<name>A0A5T5YKI4_SALER</name>
<feature type="domain" description="TcfC Usher-like barrel" evidence="2">
    <location>
        <begin position="347"/>
        <end position="745"/>
    </location>
</feature>
<dbReference type="InterPro" id="IPR035224">
    <property type="entry name" value="Usher_TcfC"/>
</dbReference>
<dbReference type="Pfam" id="PF16967">
    <property type="entry name" value="TcfC"/>
    <property type="match status" value="1"/>
</dbReference>
<reference evidence="3" key="1">
    <citation type="submission" date="2018-08" db="EMBL/GenBank/DDBJ databases">
        <authorList>
            <consortium name="PulseNet: The National Subtyping Network for Foodborne Disease Surveillance"/>
            <person name="Tarr C.L."/>
            <person name="Trees E."/>
            <person name="Katz L.S."/>
            <person name="Carleton-Romer H.A."/>
            <person name="Stroika S."/>
            <person name="Kucerova Z."/>
            <person name="Roache K.F."/>
            <person name="Sabol A.L."/>
            <person name="Besser J."/>
            <person name="Gerner-Smidt P."/>
        </authorList>
    </citation>
    <scope>NUCLEOTIDE SEQUENCE</scope>
    <source>
        <strain evidence="3">PNUSAS048855</strain>
    </source>
</reference>
<evidence type="ECO:0000259" key="1">
    <source>
        <dbReference type="Pfam" id="PF16967"/>
    </source>
</evidence>
<proteinExistence type="predicted"/>
<accession>A0A5T5YKI4</accession>
<evidence type="ECO:0000313" key="3">
    <source>
        <dbReference type="EMBL" id="EBM3648163.1"/>
    </source>
</evidence>
<sequence>MIHVQGKTSLFFIGVVIGICSYPAHARSSIPPGFEALSLGQNELLNVSFHGENEGVFTVFVTPETLTFKEPEALFSKLSLDGVSDDIKKKIRLDLSMPIPRHDKDFHLTPGENIGAIYDEQEQSVMLLITPAWVKNNNQLFFPPNHDSHQALVSHQSLVFSHDGYMESLGGTGYLAQGLGSSSYMQGEWTLFQNAGKNTLSNSQFRFSNLYLRSDITPRIYSQIGQMDMTNLNSRLGGDFSLSLLPLSQIDGLRVGSTNAYINTESITTTATPLTVMLTQPARVDIYQGKQLLGSTYLMAGIHDIDTNSFPAGSYPVLLKIFQNGKLARQESQFFENSGRNQPAAGRTQWFFQAGNENTSNNYSDVSNLAKKKTQFAGGIQVGLSRRLSLTSALMGRGTDTPFSENALKWTLPSQAGVWSLKSSYLMKGKKGIADSEQLSWSYSNHALYLSRYHTFCKNRHSCYNNYGVTASTSLYGWTASLGYNYSHSVQRFLTPLIYEGYATPHVRELSSSSSQYVTSSMQLTLGTSKNYQDWNIWPRIGIFNNRNSGGNNYDNGVFLTISLSRNTQSASNFSYNTTASLDYRQHSQDNNISLSQELVWNDQDYRMLNAMLSGGKRNQDTLVSAEWDSSLGNLGATFGYSHSKQYTNKAVSGHYDSTFAISSTGLAWGYGGGNESSLSGIIIDTKNGSGQSITGSIAKITSTQGGDAYIRDGRKIFFPTMDYMPNKINIEGSSAHGNNADLIYGAGVNNVFLLPGHIIINHLRANILYIYVGRVRVNGKNSLAGSHILNANVPDINPDGSFVAEFNFAPTSLYLIKNKQIYSCPIRYKEELNNIRHVGLVNCHKTSTHDLPQTIIKSERLANLYSK</sequence>
<comment type="caution">
    <text evidence="3">The sequence shown here is derived from an EMBL/GenBank/DDBJ whole genome shotgun (WGS) entry which is preliminary data.</text>
</comment>
<dbReference type="AlphaFoldDB" id="A0A5T5YKI4"/>
<feature type="domain" description="Pilus assembly protein E-set like" evidence="1">
    <location>
        <begin position="271"/>
        <end position="336"/>
    </location>
</feature>
<evidence type="ECO:0008006" key="4">
    <source>
        <dbReference type="Google" id="ProtNLM"/>
    </source>
</evidence>
<evidence type="ECO:0000259" key="2">
    <source>
        <dbReference type="Pfam" id="PF17271"/>
    </source>
</evidence>
<dbReference type="EMBL" id="AAGCHW010000111">
    <property type="protein sequence ID" value="EBM3648163.1"/>
    <property type="molecule type" value="Genomic_DNA"/>
</dbReference>
<dbReference type="Pfam" id="PF17271">
    <property type="entry name" value="Usher_TcfC"/>
    <property type="match status" value="1"/>
</dbReference>
<dbReference type="InterPro" id="IPR032636">
    <property type="entry name" value="Pilus_assem_E-set-like_dom"/>
</dbReference>
<protein>
    <recommendedName>
        <fullName evidence="4">Fimbrial biogenesis outer membrane usher protein</fullName>
    </recommendedName>
</protein>
<organism evidence="3">
    <name type="scientific">Salmonella enterica</name>
    <name type="common">Salmonella choleraesuis</name>
    <dbReference type="NCBI Taxonomy" id="28901"/>
    <lineage>
        <taxon>Bacteria</taxon>
        <taxon>Pseudomonadati</taxon>
        <taxon>Pseudomonadota</taxon>
        <taxon>Gammaproteobacteria</taxon>
        <taxon>Enterobacterales</taxon>
        <taxon>Enterobacteriaceae</taxon>
        <taxon>Salmonella</taxon>
    </lineage>
</organism>